<organism evidence="2 3">
    <name type="scientific">Rhizopogon vesiculosus</name>
    <dbReference type="NCBI Taxonomy" id="180088"/>
    <lineage>
        <taxon>Eukaryota</taxon>
        <taxon>Fungi</taxon>
        <taxon>Dikarya</taxon>
        <taxon>Basidiomycota</taxon>
        <taxon>Agaricomycotina</taxon>
        <taxon>Agaricomycetes</taxon>
        <taxon>Agaricomycetidae</taxon>
        <taxon>Boletales</taxon>
        <taxon>Suillineae</taxon>
        <taxon>Rhizopogonaceae</taxon>
        <taxon>Rhizopogon</taxon>
    </lineage>
</organism>
<proteinExistence type="predicted"/>
<keyword evidence="3" id="KW-1185">Reference proteome</keyword>
<protein>
    <submittedName>
        <fullName evidence="2">Uncharacterized protein</fullName>
    </submittedName>
</protein>
<comment type="caution">
    <text evidence="2">The sequence shown here is derived from an EMBL/GenBank/DDBJ whole genome shotgun (WGS) entry which is preliminary data.</text>
</comment>
<evidence type="ECO:0000256" key="1">
    <source>
        <dbReference type="SAM" id="SignalP"/>
    </source>
</evidence>
<keyword evidence="1" id="KW-0732">Signal</keyword>
<reference evidence="2 3" key="1">
    <citation type="submission" date="2016-03" db="EMBL/GenBank/DDBJ databases">
        <title>Comparative genomics of the ectomycorrhizal sister species Rhizopogon vinicolor and Rhizopogon vesiculosus (Basidiomycota: Boletales) reveals a divergence of the mating type B locus.</title>
        <authorList>
            <person name="Mujic A.B."/>
            <person name="Kuo A."/>
            <person name="Tritt A."/>
            <person name="Lipzen A."/>
            <person name="Chen C."/>
            <person name="Johnson J."/>
            <person name="Sharma A."/>
            <person name="Barry K."/>
            <person name="Grigoriev I.V."/>
            <person name="Spatafora J.W."/>
        </authorList>
    </citation>
    <scope>NUCLEOTIDE SEQUENCE [LARGE SCALE GENOMIC DNA]</scope>
    <source>
        <strain evidence="2 3">AM-OR11-056</strain>
    </source>
</reference>
<dbReference type="EMBL" id="LVVM01001630">
    <property type="protein sequence ID" value="OJA18120.1"/>
    <property type="molecule type" value="Genomic_DNA"/>
</dbReference>
<gene>
    <name evidence="2" type="ORF">AZE42_10803</name>
</gene>
<feature type="signal peptide" evidence="1">
    <location>
        <begin position="1"/>
        <end position="25"/>
    </location>
</feature>
<dbReference type="OrthoDB" id="2526171at2759"/>
<dbReference type="Proteomes" id="UP000183567">
    <property type="component" value="Unassembled WGS sequence"/>
</dbReference>
<name>A0A1J8QXC8_9AGAM</name>
<accession>A0A1J8QXC8</accession>
<dbReference type="STRING" id="180088.A0A1J8QXC8"/>
<evidence type="ECO:0000313" key="2">
    <source>
        <dbReference type="EMBL" id="OJA18120.1"/>
    </source>
</evidence>
<evidence type="ECO:0000313" key="3">
    <source>
        <dbReference type="Proteomes" id="UP000183567"/>
    </source>
</evidence>
<dbReference type="AlphaFoldDB" id="A0A1J8QXC8"/>
<feature type="chain" id="PRO_5009649761" evidence="1">
    <location>
        <begin position="26"/>
        <end position="190"/>
    </location>
</feature>
<sequence length="190" mass="20609">MSFTKIWSLIVVLVATAVAPRGAFAQASSTTVTCLSSFDWMNNSLGQNPCLVASYLTSECLNYTLTIAPVTPGGTPISPNLDPTSYDNANDCLCSTVTYSVYGACHACQNATVESWSVWSFNCFTSLTHHSVYPLNIPNGTAIPHCAYLDVTDDMFNTTAAQLDGDSPESTSTQFFNYAITQFDSKKFER</sequence>